<feature type="repeat" description="WD" evidence="14">
    <location>
        <begin position="236"/>
        <end position="275"/>
    </location>
</feature>
<dbReference type="GO" id="GO:1990904">
    <property type="term" value="C:ribonucleoprotein complex"/>
    <property type="evidence" value="ECO:0007669"/>
    <property type="project" value="UniProtKB-KW"/>
</dbReference>
<evidence type="ECO:0000256" key="5">
    <source>
        <dbReference type="ARBA" id="ARBA00022737"/>
    </source>
</evidence>
<dbReference type="InterPro" id="IPR006692">
    <property type="entry name" value="Beta-prop_COPA/B_2nd"/>
</dbReference>
<evidence type="ECO:0000256" key="12">
    <source>
        <dbReference type="ARBA" id="ARBA00025536"/>
    </source>
</evidence>
<feature type="repeat" description="WD" evidence="14">
    <location>
        <begin position="89"/>
        <end position="130"/>
    </location>
</feature>
<evidence type="ECO:0000256" key="11">
    <source>
        <dbReference type="ARBA" id="ARBA00023274"/>
    </source>
</evidence>
<dbReference type="SUPFAM" id="SSF82171">
    <property type="entry name" value="DPP6 N-terminal domain-like"/>
    <property type="match status" value="1"/>
</dbReference>
<keyword evidence="3 13" id="KW-0963">Cytoplasm</keyword>
<dbReference type="PIRSF" id="PIRSF003354">
    <property type="entry name" value="Coatomer_alpha_subunit"/>
    <property type="match status" value="1"/>
</dbReference>
<feature type="compositionally biased region" description="Acidic residues" evidence="15">
    <location>
        <begin position="817"/>
        <end position="827"/>
    </location>
</feature>
<evidence type="ECO:0000256" key="13">
    <source>
        <dbReference type="PIRNR" id="PIRNR003354"/>
    </source>
</evidence>
<dbReference type="InterPro" id="IPR050844">
    <property type="entry name" value="Coatomer_complex_subunit"/>
</dbReference>
<dbReference type="PROSITE" id="PS50082">
    <property type="entry name" value="WD_REPEATS_2"/>
    <property type="match status" value="5"/>
</dbReference>
<keyword evidence="4 14" id="KW-0853">WD repeat</keyword>
<evidence type="ECO:0000259" key="16">
    <source>
        <dbReference type="Pfam" id="PF04053"/>
    </source>
</evidence>
<evidence type="ECO:0000256" key="15">
    <source>
        <dbReference type="SAM" id="MobiDB-lite"/>
    </source>
</evidence>
<feature type="repeat" description="WD" evidence="14">
    <location>
        <begin position="192"/>
        <end position="225"/>
    </location>
</feature>
<dbReference type="InterPro" id="IPR001680">
    <property type="entry name" value="WD40_rpt"/>
</dbReference>
<evidence type="ECO:0000256" key="8">
    <source>
        <dbReference type="ARBA" id="ARBA00022980"/>
    </source>
</evidence>
<keyword evidence="5" id="KW-0677">Repeat</keyword>
<dbReference type="GO" id="GO:0030126">
    <property type="term" value="C:COPI vesicle coat"/>
    <property type="evidence" value="ECO:0007669"/>
    <property type="project" value="UniProtKB-UniRule"/>
</dbReference>
<gene>
    <name evidence="19" type="ORF">TCIL3000_4_130</name>
</gene>
<name>G0UKN1_TRYCI</name>
<evidence type="ECO:0000259" key="17">
    <source>
        <dbReference type="Pfam" id="PF06957"/>
    </source>
</evidence>
<dbReference type="PROSITE" id="PS00678">
    <property type="entry name" value="WD_REPEATS_1"/>
    <property type="match status" value="1"/>
</dbReference>
<feature type="domain" description="COPA/B TPR" evidence="18">
    <location>
        <begin position="595"/>
        <end position="747"/>
    </location>
</feature>
<dbReference type="EMBL" id="HE575317">
    <property type="protein sequence ID" value="CCC89936.1"/>
    <property type="molecule type" value="Genomic_DNA"/>
</dbReference>
<feature type="domain" description="Coatomer alpha subunit C-terminal" evidence="17">
    <location>
        <begin position="818"/>
        <end position="1191"/>
    </location>
</feature>
<dbReference type="InterPro" id="IPR010714">
    <property type="entry name" value="Coatomer_asu_C"/>
</dbReference>
<dbReference type="Pfam" id="PF00400">
    <property type="entry name" value="WD40"/>
    <property type="match status" value="6"/>
</dbReference>
<dbReference type="InterPro" id="IPR056176">
    <property type="entry name" value="TPR_COPA_B"/>
</dbReference>
<dbReference type="GO" id="GO:0005198">
    <property type="term" value="F:structural molecule activity"/>
    <property type="evidence" value="ECO:0007669"/>
    <property type="project" value="InterPro"/>
</dbReference>
<dbReference type="Pfam" id="PF06957">
    <property type="entry name" value="COPI_C"/>
    <property type="match status" value="1"/>
</dbReference>
<dbReference type="InterPro" id="IPR020472">
    <property type="entry name" value="WD40_PAC1"/>
</dbReference>
<dbReference type="SUPFAM" id="SSF50978">
    <property type="entry name" value="WD40 repeat-like"/>
    <property type="match status" value="1"/>
</dbReference>
<dbReference type="Gene3D" id="1.25.40.470">
    <property type="match status" value="1"/>
</dbReference>
<dbReference type="InterPro" id="IPR019775">
    <property type="entry name" value="WD40_repeat_CS"/>
</dbReference>
<keyword evidence="2 13" id="KW-0813">Transport</keyword>
<dbReference type="GO" id="GO:0000139">
    <property type="term" value="C:Golgi membrane"/>
    <property type="evidence" value="ECO:0007669"/>
    <property type="project" value="UniProtKB-SubCell"/>
</dbReference>
<dbReference type="GO" id="GO:0006891">
    <property type="term" value="P:intra-Golgi vesicle-mediated transport"/>
    <property type="evidence" value="ECO:0007669"/>
    <property type="project" value="TreeGrafter"/>
</dbReference>
<dbReference type="Gene3D" id="2.130.10.10">
    <property type="entry name" value="YVTN repeat-like/Quinoprotein amine dehydrogenase"/>
    <property type="match status" value="1"/>
</dbReference>
<keyword evidence="7 13" id="KW-0653">Protein transport</keyword>
<accession>G0UKN1</accession>
<feature type="domain" description="COPA/B second beta-propeller" evidence="16">
    <location>
        <begin position="339"/>
        <end position="567"/>
    </location>
</feature>
<dbReference type="Pfam" id="PF23953">
    <property type="entry name" value="TPR_COPA_B"/>
    <property type="match status" value="1"/>
</dbReference>
<dbReference type="PRINTS" id="PR00320">
    <property type="entry name" value="GPROTEINBRPT"/>
</dbReference>
<dbReference type="CDD" id="cd00200">
    <property type="entry name" value="WD40"/>
    <property type="match status" value="1"/>
</dbReference>
<dbReference type="InterPro" id="IPR016391">
    <property type="entry name" value="Coatomer_asu"/>
</dbReference>
<evidence type="ECO:0000256" key="2">
    <source>
        <dbReference type="ARBA" id="ARBA00022448"/>
    </source>
</evidence>
<evidence type="ECO:0000256" key="4">
    <source>
        <dbReference type="ARBA" id="ARBA00022574"/>
    </source>
</evidence>
<keyword evidence="6 13" id="KW-0931">ER-Golgi transport</keyword>
<evidence type="ECO:0000259" key="18">
    <source>
        <dbReference type="Pfam" id="PF23953"/>
    </source>
</evidence>
<reference evidence="19" key="1">
    <citation type="journal article" date="2012" name="Proc. Natl. Acad. Sci. U.S.A.">
        <title>Antigenic diversity is generated by distinct evolutionary mechanisms in African trypanosome species.</title>
        <authorList>
            <person name="Jackson A.P."/>
            <person name="Berry A."/>
            <person name="Aslett M."/>
            <person name="Allison H.C."/>
            <person name="Burton P."/>
            <person name="Vavrova-Anderson J."/>
            <person name="Brown R."/>
            <person name="Browne H."/>
            <person name="Corton N."/>
            <person name="Hauser H."/>
            <person name="Gamble J."/>
            <person name="Gilderthorp R."/>
            <person name="Marcello L."/>
            <person name="McQuillan J."/>
            <person name="Otto T.D."/>
            <person name="Quail M.A."/>
            <person name="Sanders M.J."/>
            <person name="van Tonder A."/>
            <person name="Ginger M.L."/>
            <person name="Field M.C."/>
            <person name="Barry J.D."/>
            <person name="Hertz-Fowler C."/>
            <person name="Berriman M."/>
        </authorList>
    </citation>
    <scope>NUCLEOTIDE SEQUENCE</scope>
    <source>
        <strain evidence="19">IL3000</strain>
    </source>
</reference>
<comment type="subunit">
    <text evidence="13">Oligomeric complex that consists of at least the alpha, beta, beta', gamma, delta, epsilon and zeta subunits.</text>
</comment>
<dbReference type="GO" id="GO:0006886">
    <property type="term" value="P:intracellular protein transport"/>
    <property type="evidence" value="ECO:0007669"/>
    <property type="project" value="UniProtKB-UniRule"/>
</dbReference>
<dbReference type="PANTHER" id="PTHR19876:SF1">
    <property type="entry name" value="COATOMER SUBUNIT ALPHA"/>
    <property type="match status" value="1"/>
</dbReference>
<dbReference type="VEuPathDB" id="TriTrypDB:TcIL3000_4_130"/>
<feature type="repeat" description="WD" evidence="14">
    <location>
        <begin position="47"/>
        <end position="88"/>
    </location>
</feature>
<evidence type="ECO:0000256" key="9">
    <source>
        <dbReference type="ARBA" id="ARBA00023034"/>
    </source>
</evidence>
<dbReference type="GO" id="GO:0006888">
    <property type="term" value="P:endoplasmic reticulum to Golgi vesicle-mediated transport"/>
    <property type="evidence" value="ECO:0007669"/>
    <property type="project" value="InterPro"/>
</dbReference>
<keyword evidence="8" id="KW-0689">Ribosomal protein</keyword>
<comment type="function">
    <text evidence="12">The coatomer is a cytosolic protein complex that binds to dilysine motifs and reversibly associates with Golgi non-clathrin-coated vesicles, which further mediate biosynthetic protein transport from the ER, via the Golgi up to the trans Golgi network. Coatomer complex is required for budding from Golgi membranes, and is essential for the retrograde Golgi-to-ER transport of dilysine-tagged proteins.</text>
</comment>
<evidence type="ECO:0000256" key="14">
    <source>
        <dbReference type="PROSITE-ProRule" id="PRU00221"/>
    </source>
</evidence>
<proteinExistence type="predicted"/>
<feature type="region of interest" description="Disordered" evidence="15">
    <location>
        <begin position="817"/>
        <end position="868"/>
    </location>
</feature>
<dbReference type="SMART" id="SM00320">
    <property type="entry name" value="WD40"/>
    <property type="match status" value="6"/>
</dbReference>
<dbReference type="InterPro" id="IPR015943">
    <property type="entry name" value="WD40/YVTN_repeat-like_dom_sf"/>
</dbReference>
<feature type="repeat" description="WD" evidence="14">
    <location>
        <begin position="131"/>
        <end position="165"/>
    </location>
</feature>
<evidence type="ECO:0000256" key="7">
    <source>
        <dbReference type="ARBA" id="ARBA00022927"/>
    </source>
</evidence>
<evidence type="ECO:0000256" key="1">
    <source>
        <dbReference type="ARBA" id="ARBA00004255"/>
    </source>
</evidence>
<dbReference type="CDD" id="cd22948">
    <property type="entry name" value="Coatomer_WDAD_alpha"/>
    <property type="match status" value="1"/>
</dbReference>
<organism evidence="19">
    <name type="scientific">Trypanosoma congolense (strain IL3000)</name>
    <dbReference type="NCBI Taxonomy" id="1068625"/>
    <lineage>
        <taxon>Eukaryota</taxon>
        <taxon>Discoba</taxon>
        <taxon>Euglenozoa</taxon>
        <taxon>Kinetoplastea</taxon>
        <taxon>Metakinetoplastina</taxon>
        <taxon>Trypanosomatida</taxon>
        <taxon>Trypanosomatidae</taxon>
        <taxon>Trypanosoma</taxon>
        <taxon>Nannomonas</taxon>
    </lineage>
</organism>
<dbReference type="GO" id="GO:0006890">
    <property type="term" value="P:retrograde vesicle-mediated transport, Golgi to endoplasmic reticulum"/>
    <property type="evidence" value="ECO:0007669"/>
    <property type="project" value="TreeGrafter"/>
</dbReference>
<dbReference type="FunFam" id="1.25.40.470:FF:000002">
    <property type="entry name" value="Coatomer subunit alpha"/>
    <property type="match status" value="1"/>
</dbReference>
<keyword evidence="11" id="KW-0687">Ribonucleoprotein</keyword>
<dbReference type="GO" id="GO:0005840">
    <property type="term" value="C:ribosome"/>
    <property type="evidence" value="ECO:0007669"/>
    <property type="project" value="UniProtKB-KW"/>
</dbReference>
<keyword evidence="10 13" id="KW-0472">Membrane</keyword>
<evidence type="ECO:0000256" key="3">
    <source>
        <dbReference type="ARBA" id="ARBA00022490"/>
    </source>
</evidence>
<keyword evidence="9 13" id="KW-0333">Golgi apparatus</keyword>
<dbReference type="PROSITE" id="PS50294">
    <property type="entry name" value="WD_REPEATS_REGION"/>
    <property type="match status" value="5"/>
</dbReference>
<dbReference type="AlphaFoldDB" id="G0UKN1"/>
<evidence type="ECO:0000256" key="10">
    <source>
        <dbReference type="ARBA" id="ARBA00023136"/>
    </source>
</evidence>
<dbReference type="InterPro" id="IPR047312">
    <property type="entry name" value="Coatomer_alpha_WD-assoc_reg"/>
</dbReference>
<dbReference type="InterPro" id="IPR036322">
    <property type="entry name" value="WD40_repeat_dom_sf"/>
</dbReference>
<evidence type="ECO:0000256" key="6">
    <source>
        <dbReference type="ARBA" id="ARBA00022892"/>
    </source>
</evidence>
<protein>
    <recommendedName>
        <fullName evidence="13">Coatomer subunit alpha</fullName>
    </recommendedName>
</protein>
<comment type="subcellular location">
    <subcellularLocation>
        <location evidence="13">Cytoplasm</location>
    </subcellularLocation>
    <subcellularLocation>
        <location evidence="1 13">Golgi apparatus membrane</location>
        <topology evidence="1 13">Peripheral membrane protein</topology>
        <orientation evidence="1">Cytoplasmic side</orientation>
    </subcellularLocation>
</comment>
<dbReference type="FunFam" id="2.130.10.10:FF:000016">
    <property type="entry name" value="Coatomer alpha subunit, putative"/>
    <property type="match status" value="1"/>
</dbReference>
<dbReference type="PANTHER" id="PTHR19876">
    <property type="entry name" value="COATOMER"/>
    <property type="match status" value="1"/>
</dbReference>
<sequence length="1194" mass="134467">MLTKFDVRSCRVKGISFHKSRSWVLCGLHNGTAQIWDYRMNTSVDTYTEHNGSVRGVDFHDTQPIFVTGGDDYLIKVWNYKLRRCLFTLKGHMDYIRVTFFHREQPWIISSSDDFTVRIWNWQSRSSVACLPGHNHYVMCAQFHPTQDLVVSASLDRTIRVWDISCLRYRKQKQGFAQDLIGTDDVALKYILEGHEKGVNWVCFHPTRQYIASASDDRTVRIWRMMDTSCHEEVQLRGHTNNVSCVTYMNDFLISNGEDRTVRVWDVKTRSSIMVFRRESDRYWILSTLPQKNLIAAGHDTGLLVFKLFRERPAWTFNGKVLHYVYENMIYSHDTETKEVYKFNLSPHLYPPRTISCNPVDSTAVVWYDDDSGGMELLSIRRSGHAVGADVRKRTGVTDSLFFAPNRYVFLDKNKKMILGNVQGERDKPICEEMSFIRLFPGPVGHILRQTDEGVQLYHMAQQSVMAEAPITDIKYVVWDKEFNKVAFVGRSVINVMTRRFKNTAIVVETGSRIKGAAFDEQRNIMYYTTSNHLKYCNLRNGECSTIQTLADPLYLVRASGDTIWALTRCGQVVLKEIDNLELNFKLKLQQQSYREVIKIIRKKQLRGESLAGYLRKHGHSEIALHFVSDPLTRFNLAVECGVMDIARATAIELNQATVWRRLAEAATKYGDIHLAHLAHTKSGNYHGAGLLSLITGNINALSHLVSTTADENFKLHYGLYLNDVEQRVKTLINAGQLPLAYLAAKSGGLEDLAASLQEEMGPEVVSNLQHISLRKTSEVPVPAPVIDNWPMLQVEESVFSRLLNEPAQLSAMAVELEAEENDDEAEAGAGWDDDSHNAENDIEPLGSENADHGDAAGDGWGDDLDIELPPERATERSSIGPYVVPTEHPPVPQHWVESSSIPAYHAAAGSFSTAFNLLRRQIGLGDPMPLKAYAMELWVAANASRPAWLLPSSVYALTTFPSEEQRGTAFHSPLLPDYIPQLTERLRAGYAAFVGGHFSEAQLQFVGALHQAVFATYHDEKQRAALVEITSTASEYARALNVQLHCRSVDGNSKEALELSLYFTHFKLQRSHLTLALSQAMSKAYKKKNFKTAASVARRLLDLDPPKTKASQATQIVAECERNPTDAEPADYDERNPFVLCSVTHKPVYKGTVDLIRCGYCFSPALPAYKSTVCPVCKIALLGAESSGLSNRT</sequence>
<dbReference type="Pfam" id="PF04053">
    <property type="entry name" value="B-prop_COPA_B_2nd"/>
    <property type="match status" value="1"/>
</dbReference>
<evidence type="ECO:0000313" key="19">
    <source>
        <dbReference type="EMBL" id="CCC89936.1"/>
    </source>
</evidence>